<comment type="subcellular location">
    <subcellularLocation>
        <location evidence="4">Cell outer membrane</location>
        <topology evidence="4">Lipid-anchor</topology>
    </subcellularLocation>
</comment>
<sequence>MRSNFRNASPIRLGLLALTAALTSLLGACNGIPSVAGDKVFGLVRPYRMDIVQGNVLTKEQVTKVKPGMSRAQVRDMLGTPLLTDIFHEDRWDYVFTIRRQGIEPQKRLVVAWFEGDLLKQLDLPPDLPSENEFVTAINSRELRGDAPKLALTEEERKALPVPAKPPAPAAETIGALRSFPPLEGPK</sequence>
<evidence type="ECO:0000256" key="2">
    <source>
        <dbReference type="ARBA" id="ARBA00023136"/>
    </source>
</evidence>
<gene>
    <name evidence="4" type="primary">bamE</name>
    <name evidence="8" type="ORF">LNV07_19775</name>
</gene>
<name>A0ABT2YJU0_9BURK</name>
<evidence type="ECO:0000313" key="9">
    <source>
        <dbReference type="Proteomes" id="UP001209701"/>
    </source>
</evidence>
<dbReference type="Gene3D" id="3.30.1450.10">
    <property type="match status" value="1"/>
</dbReference>
<evidence type="ECO:0000256" key="5">
    <source>
        <dbReference type="SAM" id="MobiDB-lite"/>
    </source>
</evidence>
<evidence type="ECO:0000259" key="7">
    <source>
        <dbReference type="Pfam" id="PF04355"/>
    </source>
</evidence>
<dbReference type="Proteomes" id="UP001209701">
    <property type="component" value="Unassembled WGS sequence"/>
</dbReference>
<dbReference type="EMBL" id="JAJIRN010000009">
    <property type="protein sequence ID" value="MCV2370324.1"/>
    <property type="molecule type" value="Genomic_DNA"/>
</dbReference>
<dbReference type="InterPro" id="IPR037873">
    <property type="entry name" value="BamE-like"/>
</dbReference>
<organism evidence="8 9">
    <name type="scientific">Roseateles oligotrophus</name>
    <dbReference type="NCBI Taxonomy" id="1769250"/>
    <lineage>
        <taxon>Bacteria</taxon>
        <taxon>Pseudomonadati</taxon>
        <taxon>Pseudomonadota</taxon>
        <taxon>Betaproteobacteria</taxon>
        <taxon>Burkholderiales</taxon>
        <taxon>Sphaerotilaceae</taxon>
        <taxon>Roseateles</taxon>
    </lineage>
</organism>
<dbReference type="PANTHER" id="PTHR37482:SF1">
    <property type="entry name" value="OUTER MEMBRANE PROTEIN ASSEMBLY FACTOR BAME"/>
    <property type="match status" value="1"/>
</dbReference>
<comment type="similarity">
    <text evidence="4">Belongs to the BamE family.</text>
</comment>
<keyword evidence="3 4" id="KW-0998">Cell outer membrane</keyword>
<feature type="region of interest" description="Disordered" evidence="5">
    <location>
        <begin position="156"/>
        <end position="187"/>
    </location>
</feature>
<keyword evidence="1 4" id="KW-0732">Signal</keyword>
<feature type="domain" description="Outer membrane protein assembly factor BamE" evidence="7">
    <location>
        <begin position="54"/>
        <end position="118"/>
    </location>
</feature>
<accession>A0ABT2YJU0</accession>
<reference evidence="8 9" key="1">
    <citation type="submission" date="2021-11" db="EMBL/GenBank/DDBJ databases">
        <authorList>
            <person name="Liang Q."/>
            <person name="Mou H."/>
            <person name="Liu Z."/>
        </authorList>
    </citation>
    <scope>NUCLEOTIDE SEQUENCE [LARGE SCALE GENOMIC DNA]</scope>
    <source>
        <strain evidence="8 9">CHU3</strain>
    </source>
</reference>
<feature type="chain" id="PRO_5046663662" description="Outer membrane protein assembly factor BamE" evidence="6">
    <location>
        <begin position="29"/>
        <end position="187"/>
    </location>
</feature>
<keyword evidence="2 4" id="KW-0472">Membrane</keyword>
<dbReference type="PROSITE" id="PS51257">
    <property type="entry name" value="PROKAR_LIPOPROTEIN"/>
    <property type="match status" value="1"/>
</dbReference>
<dbReference type="RefSeq" id="WP_263572911.1">
    <property type="nucleotide sequence ID" value="NZ_JAJIRN010000009.1"/>
</dbReference>
<comment type="subunit">
    <text evidence="4">Part of the Bam complex.</text>
</comment>
<protein>
    <recommendedName>
        <fullName evidence="4">Outer membrane protein assembly factor BamE</fullName>
    </recommendedName>
</protein>
<evidence type="ECO:0000256" key="6">
    <source>
        <dbReference type="SAM" id="SignalP"/>
    </source>
</evidence>
<keyword evidence="4" id="KW-0449">Lipoprotein</keyword>
<dbReference type="HAMAP" id="MF_00925">
    <property type="entry name" value="OM_assembly_BamE"/>
    <property type="match status" value="1"/>
</dbReference>
<feature type="signal peptide" evidence="6">
    <location>
        <begin position="1"/>
        <end position="28"/>
    </location>
</feature>
<proteinExistence type="inferred from homology"/>
<comment type="caution">
    <text evidence="8">The sequence shown here is derived from an EMBL/GenBank/DDBJ whole genome shotgun (WGS) entry which is preliminary data.</text>
</comment>
<keyword evidence="4" id="KW-0564">Palmitate</keyword>
<evidence type="ECO:0000256" key="4">
    <source>
        <dbReference type="HAMAP-Rule" id="MF_00925"/>
    </source>
</evidence>
<dbReference type="Pfam" id="PF04355">
    <property type="entry name" value="BamE"/>
    <property type="match status" value="1"/>
</dbReference>
<dbReference type="InterPro" id="IPR007450">
    <property type="entry name" value="BamE_dom"/>
</dbReference>
<dbReference type="InterPro" id="IPR026592">
    <property type="entry name" value="BamE"/>
</dbReference>
<keyword evidence="9" id="KW-1185">Reference proteome</keyword>
<evidence type="ECO:0000313" key="8">
    <source>
        <dbReference type="EMBL" id="MCV2370324.1"/>
    </source>
</evidence>
<evidence type="ECO:0000256" key="1">
    <source>
        <dbReference type="ARBA" id="ARBA00022729"/>
    </source>
</evidence>
<comment type="function">
    <text evidence="4">Part of the outer membrane protein assembly complex, which is involved in assembly and insertion of beta-barrel proteins into the outer membrane.</text>
</comment>
<evidence type="ECO:0000256" key="3">
    <source>
        <dbReference type="ARBA" id="ARBA00023237"/>
    </source>
</evidence>
<dbReference type="PANTHER" id="PTHR37482">
    <property type="entry name" value="OUTER MEMBRANE PROTEIN ASSEMBLY FACTOR BAME"/>
    <property type="match status" value="1"/>
</dbReference>